<dbReference type="FunFam" id="2.60.120.260:FF:000099">
    <property type="entry name" value="Uncharacterized protein, isoform C"/>
    <property type="match status" value="1"/>
</dbReference>
<feature type="compositionally biased region" description="Polar residues" evidence="11">
    <location>
        <begin position="212"/>
        <end position="228"/>
    </location>
</feature>
<dbReference type="PROSITE" id="PS51469">
    <property type="entry name" value="SUN"/>
    <property type="match status" value="1"/>
</dbReference>
<evidence type="ECO:0000256" key="6">
    <source>
        <dbReference type="ARBA" id="ARBA00023136"/>
    </source>
</evidence>
<feature type="region of interest" description="Disordered" evidence="11">
    <location>
        <begin position="112"/>
        <end position="138"/>
    </location>
</feature>
<feature type="region of interest" description="Disordered" evidence="11">
    <location>
        <begin position="206"/>
        <end position="228"/>
    </location>
</feature>
<dbReference type="EMBL" id="CADEBD010000288">
    <property type="protein sequence ID" value="CAB3231495.1"/>
    <property type="molecule type" value="Genomic_DNA"/>
</dbReference>
<evidence type="ECO:0000256" key="3">
    <source>
        <dbReference type="ARBA" id="ARBA00022729"/>
    </source>
</evidence>
<keyword evidence="6 12" id="KW-0472">Membrane</keyword>
<feature type="compositionally biased region" description="Acidic residues" evidence="11">
    <location>
        <begin position="114"/>
        <end position="123"/>
    </location>
</feature>
<proteinExistence type="inferred from homology"/>
<dbReference type="InterPro" id="IPR008979">
    <property type="entry name" value="Galactose-bd-like_sf"/>
</dbReference>
<dbReference type="AlphaFoldDB" id="A0A8S0ZE25"/>
<evidence type="ECO:0000256" key="5">
    <source>
        <dbReference type="ARBA" id="ARBA00022989"/>
    </source>
</evidence>
<feature type="compositionally biased region" description="Basic and acidic residues" evidence="11">
    <location>
        <begin position="124"/>
        <end position="135"/>
    </location>
</feature>
<keyword evidence="3" id="KW-0732">Signal</keyword>
<feature type="domain" description="SUN" evidence="13">
    <location>
        <begin position="213"/>
        <end position="373"/>
    </location>
</feature>
<feature type="compositionally biased region" description="Basic and acidic residues" evidence="11">
    <location>
        <begin position="634"/>
        <end position="651"/>
    </location>
</feature>
<accession>A0A8S0ZE25</accession>
<protein>
    <recommendedName>
        <fullName evidence="13">SUN domain-containing protein</fullName>
    </recommendedName>
</protein>
<evidence type="ECO:0000256" key="1">
    <source>
        <dbReference type="ARBA" id="ARBA00004389"/>
    </source>
</evidence>
<dbReference type="GO" id="GO:0034975">
    <property type="term" value="P:protein folding in endoplasmic reticulum"/>
    <property type="evidence" value="ECO:0007669"/>
    <property type="project" value="TreeGrafter"/>
</dbReference>
<keyword evidence="7" id="KW-0325">Glycoprotein</keyword>
<keyword evidence="4" id="KW-0256">Endoplasmic reticulum</keyword>
<name>A0A8S0ZE25_ARCPL</name>
<evidence type="ECO:0000256" key="8">
    <source>
        <dbReference type="ARBA" id="ARBA00046288"/>
    </source>
</evidence>
<dbReference type="SUPFAM" id="SSF49785">
    <property type="entry name" value="Galactose-binding domain-like"/>
    <property type="match status" value="1"/>
</dbReference>
<reference evidence="14 15" key="1">
    <citation type="submission" date="2020-04" db="EMBL/GenBank/DDBJ databases">
        <authorList>
            <person name="Wallbank WR R."/>
            <person name="Pardo Diaz C."/>
            <person name="Kozak K."/>
            <person name="Martin S."/>
            <person name="Jiggins C."/>
            <person name="Moest M."/>
            <person name="Warren A I."/>
            <person name="Byers J.R.P. K."/>
            <person name="Montejo-Kovacevich G."/>
            <person name="Yen C E."/>
        </authorList>
    </citation>
    <scope>NUCLEOTIDE SEQUENCE [LARGE SCALE GENOMIC DNA]</scope>
</reference>
<keyword evidence="5 12" id="KW-1133">Transmembrane helix</keyword>
<comment type="similarity">
    <text evidence="9">Belongs to the SLP1 family.</text>
</comment>
<gene>
    <name evidence="14" type="ORF">APLA_LOCUS5216</name>
</gene>
<evidence type="ECO:0000256" key="9">
    <source>
        <dbReference type="ARBA" id="ARBA00061226"/>
    </source>
</evidence>
<sequence>MKTAITRFSGLFADCEVFGNWSGVSARRQCPVGGYRMSPPRALLAVLLICQLLSYGGHQGLTKIFYTLPDTGQPPVLISLADNAKLELRHPDELLFVNDSEELNDTKIFAIIDGETDSEEERPPEDVAKEKESTEPRVTVKAKPIHETRQVEEAFQAASEPDITTESQIEESKEPVTENIPVKPETPQEDIPSFSEWAQKQLAEAEKKDTVLNHSSQPSHSNTNFSSKSTKLRSKNYASLACGAKVVAVNPEAGSASSILSPNRDEYMLNTCNSRIWFVVELCEAVQAQKIEIANFELFSSTPKDFAVYFSDRFPTREWASVGQFAAQEMRDVQSFDLYPHLFGKFIKVEMLSHHGSEHYCPISLFKVYGTSEFEVLEKENSQHPAHIDEDEDDDILDVPDIPAAEIEPSKNLFGSARDAVMSIMKKAAQALVKTEVPKNVSSEHNDTSSNNEYKRCCSPSHIIVCDNCSETLYNEVYELISCSSDKLVNLVRQVFLRDTLKCTGICQPYGLDFKSTKTIEFNDERVAYINALFPQKYLAALCNIIAIKEKKVVLNTSFETELNVTINVTVEESPQKVSSDTNSEQEIKLVPDKNTATDDNNINETTQSEEKRIIEAVTESTAVPTELPKEIIESADDKVEETPSIEEKPPQESQEAQIEIEKGAEVIIEPDNKDSNQKTEVKNGKSEVVTEKLKDNNGLEEGNDPIVIDNDNFISDFDQIAVDPTPAGVHASQNQNQPQTTLQKESVFLRLSNRVKTLERNMSLSGQYLEELSRRYKKQVEEMQKTFEKTVLQMTDERRKSNEREQKYLDQMTTLQEQLGQMAAAMHILMEERDSWFGNINFFKFVVFQSIIIAVVFYVLAKKRKVETVMVPIAKKNKKKPDKFRRKSVEGVSGHATPSVKKRRPSEEALQIARLSTEETSRDEDEGEWQIARKNRRRKTSIIHREGEVEPPKDWSRQDSIGKLQENTITLDEEEFFGPVPEPKEFNEIEDTIPLKQEFPKTNGSFFNNLKSKTMKTRRLSSPAFLRTLSRQSSRSTPSPVVRNLEPVFNGNVNKKASSESPTGSLWSESTEISQNGQQEEQVGGKKKKSLKNILKKVF</sequence>
<keyword evidence="2 12" id="KW-0812">Transmembrane</keyword>
<evidence type="ECO:0000256" key="10">
    <source>
        <dbReference type="ARBA" id="ARBA00064635"/>
    </source>
</evidence>
<evidence type="ECO:0000256" key="7">
    <source>
        <dbReference type="ARBA" id="ARBA00023180"/>
    </source>
</evidence>
<feature type="transmembrane region" description="Helical" evidence="12">
    <location>
        <begin position="843"/>
        <end position="862"/>
    </location>
</feature>
<feature type="region of interest" description="Disordered" evidence="11">
    <location>
        <begin position="1053"/>
        <end position="1090"/>
    </location>
</feature>
<dbReference type="InterPro" id="IPR045120">
    <property type="entry name" value="Suco/Slp1-like"/>
</dbReference>
<comment type="caution">
    <text evidence="14">The sequence shown here is derived from an EMBL/GenBank/DDBJ whole genome shotgun (WGS) entry which is preliminary data.</text>
</comment>
<dbReference type="PANTHER" id="PTHR12953:SF0">
    <property type="entry name" value="SUN DOMAIN-CONTAINING OSSIFICATION FACTOR"/>
    <property type="match status" value="1"/>
</dbReference>
<dbReference type="GO" id="GO:0005789">
    <property type="term" value="C:endoplasmic reticulum membrane"/>
    <property type="evidence" value="ECO:0007669"/>
    <property type="project" value="UniProtKB-SubCell"/>
</dbReference>
<dbReference type="PANTHER" id="PTHR12953">
    <property type="entry name" value="MEMBRANE PROTEIN CH1 RELATED"/>
    <property type="match status" value="1"/>
</dbReference>
<organism evidence="14 15">
    <name type="scientific">Arctia plantaginis</name>
    <name type="common">Wood tiger moth</name>
    <name type="synonym">Phalaena plantaginis</name>
    <dbReference type="NCBI Taxonomy" id="874455"/>
    <lineage>
        <taxon>Eukaryota</taxon>
        <taxon>Metazoa</taxon>
        <taxon>Ecdysozoa</taxon>
        <taxon>Arthropoda</taxon>
        <taxon>Hexapoda</taxon>
        <taxon>Insecta</taxon>
        <taxon>Pterygota</taxon>
        <taxon>Neoptera</taxon>
        <taxon>Endopterygota</taxon>
        <taxon>Lepidoptera</taxon>
        <taxon>Glossata</taxon>
        <taxon>Ditrysia</taxon>
        <taxon>Noctuoidea</taxon>
        <taxon>Erebidae</taxon>
        <taxon>Arctiinae</taxon>
        <taxon>Arctia</taxon>
    </lineage>
</organism>
<feature type="region of interest" description="Disordered" evidence="11">
    <location>
        <begin position="881"/>
        <end position="910"/>
    </location>
</feature>
<dbReference type="OrthoDB" id="196131at2759"/>
<feature type="region of interest" description="Disordered" evidence="11">
    <location>
        <begin position="634"/>
        <end position="657"/>
    </location>
</feature>
<evidence type="ECO:0000256" key="4">
    <source>
        <dbReference type="ARBA" id="ARBA00022824"/>
    </source>
</evidence>
<comment type="subunit">
    <text evidence="10">Interacts with EMP65.</text>
</comment>
<feature type="compositionally biased region" description="Polar residues" evidence="11">
    <location>
        <begin position="1053"/>
        <end position="1075"/>
    </location>
</feature>
<evidence type="ECO:0000259" key="13">
    <source>
        <dbReference type="PROSITE" id="PS51469"/>
    </source>
</evidence>
<evidence type="ECO:0000313" key="14">
    <source>
        <dbReference type="EMBL" id="CAB3231495.1"/>
    </source>
</evidence>
<evidence type="ECO:0000256" key="11">
    <source>
        <dbReference type="SAM" id="MobiDB-lite"/>
    </source>
</evidence>
<evidence type="ECO:0000313" key="15">
    <source>
        <dbReference type="Proteomes" id="UP000494256"/>
    </source>
</evidence>
<evidence type="ECO:0000256" key="12">
    <source>
        <dbReference type="SAM" id="Phobius"/>
    </source>
</evidence>
<dbReference type="Proteomes" id="UP000494256">
    <property type="component" value="Unassembled WGS sequence"/>
</dbReference>
<evidence type="ECO:0000256" key="2">
    <source>
        <dbReference type="ARBA" id="ARBA00022692"/>
    </source>
</evidence>
<feature type="region of interest" description="Disordered" evidence="11">
    <location>
        <begin position="154"/>
        <end position="193"/>
    </location>
</feature>
<comment type="subcellular location">
    <subcellularLocation>
        <location evidence="8">Endomembrane system</location>
        <topology evidence="8">Single-pass type I membrane protein</topology>
    </subcellularLocation>
    <subcellularLocation>
        <location evidence="1">Endoplasmic reticulum membrane</location>
        <topology evidence="1">Single-pass membrane protein</topology>
    </subcellularLocation>
</comment>
<dbReference type="InterPro" id="IPR012919">
    <property type="entry name" value="SUN_dom"/>
</dbReference>
<dbReference type="Pfam" id="PF07738">
    <property type="entry name" value="Sad1_UNC"/>
    <property type="match status" value="1"/>
</dbReference>